<dbReference type="PANTHER" id="PTHR30033">
    <property type="entry name" value="FLAGELLAR HOOK-ASSOCIATED PROTEIN 1"/>
    <property type="match status" value="1"/>
</dbReference>
<dbReference type="PANTHER" id="PTHR30033:SF1">
    <property type="entry name" value="FLAGELLAR HOOK-ASSOCIATED PROTEIN 1"/>
    <property type="match status" value="1"/>
</dbReference>
<evidence type="ECO:0000256" key="1">
    <source>
        <dbReference type="ARBA" id="ARBA00004365"/>
    </source>
</evidence>
<proteinExistence type="inferred from homology"/>
<dbReference type="SUPFAM" id="SSF64518">
    <property type="entry name" value="Phase 1 flagellin"/>
    <property type="match status" value="1"/>
</dbReference>
<evidence type="ECO:0000256" key="5">
    <source>
        <dbReference type="ARBA" id="ARBA00022525"/>
    </source>
</evidence>
<name>V5WGF3_9SPIO</name>
<dbReference type="InterPro" id="IPR053927">
    <property type="entry name" value="FlgK_helical"/>
</dbReference>
<dbReference type="InterPro" id="IPR010930">
    <property type="entry name" value="Flg_bb/hook_C_dom"/>
</dbReference>
<protein>
    <recommendedName>
        <fullName evidence="4">Flagellar hook-associated protein 1</fullName>
    </recommendedName>
</protein>
<keyword evidence="10" id="KW-0282">Flagellum</keyword>
<evidence type="ECO:0000313" key="11">
    <source>
        <dbReference type="Proteomes" id="UP000018680"/>
    </source>
</evidence>
<dbReference type="HOGENOM" id="CLU_012762_1_3_12"/>
<dbReference type="eggNOG" id="COG1256">
    <property type="taxonomic scope" value="Bacteria"/>
</dbReference>
<keyword evidence="7" id="KW-0175">Coiled coil</keyword>
<gene>
    <name evidence="10" type="ORF">L21SP2_1228</name>
</gene>
<evidence type="ECO:0000256" key="4">
    <source>
        <dbReference type="ARBA" id="ARBA00016244"/>
    </source>
</evidence>
<dbReference type="PATRIC" id="fig|1307761.3.peg.1222"/>
<dbReference type="Proteomes" id="UP000018680">
    <property type="component" value="Chromosome"/>
</dbReference>
<evidence type="ECO:0000259" key="9">
    <source>
        <dbReference type="Pfam" id="PF22638"/>
    </source>
</evidence>
<dbReference type="Pfam" id="PF07196">
    <property type="entry name" value="Flagellin_IN"/>
    <property type="match status" value="1"/>
</dbReference>
<feature type="domain" description="Flagellar basal-body/hook protein C-terminal" evidence="8">
    <location>
        <begin position="583"/>
        <end position="621"/>
    </location>
</feature>
<dbReference type="Pfam" id="PF06429">
    <property type="entry name" value="Flg_bbr_C"/>
    <property type="match status" value="1"/>
</dbReference>
<keyword evidence="11" id="KW-1185">Reference proteome</keyword>
<dbReference type="NCBIfam" id="TIGR02492">
    <property type="entry name" value="flgK_ends"/>
    <property type="match status" value="1"/>
</dbReference>
<reference evidence="10 11" key="1">
    <citation type="journal article" date="2015" name="Stand. Genomic Sci.">
        <title>Complete genome sequence and description of Salinispira pacifica gen. nov., sp. nov., a novel spirochaete isolated form a hypersaline microbial mat.</title>
        <authorList>
            <person name="Ben Hania W."/>
            <person name="Joseph M."/>
            <person name="Schumann P."/>
            <person name="Bunk B."/>
            <person name="Fiebig A."/>
            <person name="Sproer C."/>
            <person name="Klenk H.P."/>
            <person name="Fardeau M.L."/>
            <person name="Spring S."/>
        </authorList>
    </citation>
    <scope>NUCLEOTIDE SEQUENCE [LARGE SCALE GENOMIC DNA]</scope>
    <source>
        <strain evidence="10 11">L21-RPul-D2</strain>
    </source>
</reference>
<evidence type="ECO:0000256" key="2">
    <source>
        <dbReference type="ARBA" id="ARBA00004613"/>
    </source>
</evidence>
<keyword evidence="5" id="KW-0964">Secreted</keyword>
<dbReference type="InterPro" id="IPR002371">
    <property type="entry name" value="FlgK"/>
</dbReference>
<evidence type="ECO:0000313" key="10">
    <source>
        <dbReference type="EMBL" id="AHC14629.1"/>
    </source>
</evidence>
<dbReference type="AlphaFoldDB" id="V5WGF3"/>
<dbReference type="KEGG" id="slr:L21SP2_1228"/>
<sequence>MQSTFSGIELGKRSLFAHSRALSTVGHNMSNASTEGYSRQRVHFTATDPLYRPQLNRAETPGQIGQGVDIARIERVRDELLEGRIVANANGEGYWETRDSYILQMEQIYNEPGDLSIRGQMDRFWDSWEELSIYPDQMASRQAVLENGKALAEGIQLRNQGLEQIRSMLNDDINVTVNQVNDLSREIASLNHEIVKVKAAGDEPNDLMDRRDLLIEELGQLIDVTVDYRDSDEINVHTAGFQLVQGDKFKEFELQSNPQNEGNPDVIWEYNQEQAHFRGGKLAALIELRDVDVREEIQGLDNMAVNFVDLVNEVHRDAYGMNGRTGLNFFDQHPFVNNVNGNFDADGDGAFDSTYLFRVTGNNSLDPEQEIGLAGTITLNGAQGPVQVDYQSEDTVRDVILRINNSGAEVVARLDREGRLSMKATPSAQMSNPDFVIRQMEDSGQFLVGYSGILLESGADGGYSSAQADAVAALRGGALSYEVSPLGHPSAWIGVSDEVSNDPASIATGFGAQGRPGEVGDGRAALEIASIRNQPVMVGQIDSFDDYFADTAAYIGLKGQEAEIALETQELIMKDLRDTRASISGVNIDEELAQMMKFQHGYNATSRFISTFNSMLDTIINRMGV</sequence>
<dbReference type="GO" id="GO:0005576">
    <property type="term" value="C:extracellular region"/>
    <property type="evidence" value="ECO:0007669"/>
    <property type="project" value="UniProtKB-SubCell"/>
</dbReference>
<feature type="coiled-coil region" evidence="7">
    <location>
        <begin position="173"/>
        <end position="200"/>
    </location>
</feature>
<keyword evidence="10" id="KW-0966">Cell projection</keyword>
<dbReference type="InterPro" id="IPR010810">
    <property type="entry name" value="Flagellin_hook_IN_motif"/>
</dbReference>
<dbReference type="PRINTS" id="PR01005">
    <property type="entry name" value="FLGHOOKAP1"/>
</dbReference>
<dbReference type="Pfam" id="PF22638">
    <property type="entry name" value="FlgK_D1"/>
    <property type="match status" value="1"/>
</dbReference>
<dbReference type="GO" id="GO:0044780">
    <property type="term" value="P:bacterial-type flagellum assembly"/>
    <property type="evidence" value="ECO:0007669"/>
    <property type="project" value="InterPro"/>
</dbReference>
<evidence type="ECO:0000256" key="7">
    <source>
        <dbReference type="SAM" id="Coils"/>
    </source>
</evidence>
<accession>V5WGF3</accession>
<keyword evidence="10" id="KW-0969">Cilium</keyword>
<evidence type="ECO:0000256" key="6">
    <source>
        <dbReference type="ARBA" id="ARBA00023143"/>
    </source>
</evidence>
<dbReference type="EMBL" id="CP006939">
    <property type="protein sequence ID" value="AHC14629.1"/>
    <property type="molecule type" value="Genomic_DNA"/>
</dbReference>
<dbReference type="GO" id="GO:0005198">
    <property type="term" value="F:structural molecule activity"/>
    <property type="evidence" value="ECO:0007669"/>
    <property type="project" value="InterPro"/>
</dbReference>
<dbReference type="GO" id="GO:0009424">
    <property type="term" value="C:bacterial-type flagellum hook"/>
    <property type="evidence" value="ECO:0007669"/>
    <property type="project" value="InterPro"/>
</dbReference>
<dbReference type="RefSeq" id="WP_024267553.1">
    <property type="nucleotide sequence ID" value="NC_023035.1"/>
</dbReference>
<feature type="domain" description="Flagellar hook-associated protein FlgK helical" evidence="9">
    <location>
        <begin position="104"/>
        <end position="330"/>
    </location>
</feature>
<comment type="similarity">
    <text evidence="3">Belongs to the flagella basal body rod proteins family.</text>
</comment>
<organism evidence="10 11">
    <name type="scientific">Salinispira pacifica</name>
    <dbReference type="NCBI Taxonomy" id="1307761"/>
    <lineage>
        <taxon>Bacteria</taxon>
        <taxon>Pseudomonadati</taxon>
        <taxon>Spirochaetota</taxon>
        <taxon>Spirochaetia</taxon>
        <taxon>Spirochaetales</taxon>
        <taxon>Spirochaetaceae</taxon>
        <taxon>Salinispira</taxon>
    </lineage>
</organism>
<dbReference type="OrthoDB" id="9802553at2"/>
<dbReference type="STRING" id="1307761.L21SP2_1228"/>
<comment type="subcellular location">
    <subcellularLocation>
        <location evidence="1">Bacterial flagellum</location>
    </subcellularLocation>
    <subcellularLocation>
        <location evidence="2">Secreted</location>
    </subcellularLocation>
</comment>
<keyword evidence="6" id="KW-0975">Bacterial flagellum</keyword>
<evidence type="ECO:0000256" key="3">
    <source>
        <dbReference type="ARBA" id="ARBA00009677"/>
    </source>
</evidence>
<evidence type="ECO:0000259" key="8">
    <source>
        <dbReference type="Pfam" id="PF06429"/>
    </source>
</evidence>